<evidence type="ECO:0000313" key="2">
    <source>
        <dbReference type="EMBL" id="MFC5724876.1"/>
    </source>
</evidence>
<sequence>MEPIERSYTSLTALHDAYGLTPAERAAVTEAYEVFRAHHGPFITSVAVQMLPDLHADADVGRTIVFLGRDGHSFAAAVRALEPGFFARHCKEAVLSRVVVDAALQDLETHRGERFPAVDGFRRTRNRVPPETVPGAYRHLTSYLRAMGIPAGLPGSTVTVVDSSFKGTVQELLSATYPQTDFQGRYAFFGASPADPHPGTKHGYVIDLPPERTAEGRGLPFDELPDDPALTFASGVALSVIEDTLHGPLDTPLRISALGPEQPLQRSDGEPLMGFNPVVVPGRYRSPAVREAAKAAALLAVFDHAAETARRRDAGENCEHELMQARREFTRHVRAWIRRDTGADPALKTVLDSLVHRTEWPAIARLHSALASAGISEEAAAPLWQHFESLPTLHDKRAFADATPTALTPLMLMPDHELAAHQARLQHASATLEPAAAGPDPGCRSDAVQRLTERGAPPDAVERAQQAAREDAAYARIQAGQAGRRLAAFREEIHGADREAQRRTTLTGHQRLTEQAIRQRILPRQLPPPAGQPQGQAVPRARAPQQPVKRPGHSY</sequence>
<gene>
    <name evidence="2" type="ORF">ACFP1Z_32485</name>
</gene>
<proteinExistence type="predicted"/>
<keyword evidence="3" id="KW-1185">Reference proteome</keyword>
<dbReference type="RefSeq" id="WP_390321464.1">
    <property type="nucleotide sequence ID" value="NZ_JBHSPB010000037.1"/>
</dbReference>
<organism evidence="2 3">
    <name type="scientific">Streptomyces gamaensis</name>
    <dbReference type="NCBI Taxonomy" id="1763542"/>
    <lineage>
        <taxon>Bacteria</taxon>
        <taxon>Bacillati</taxon>
        <taxon>Actinomycetota</taxon>
        <taxon>Actinomycetes</taxon>
        <taxon>Kitasatosporales</taxon>
        <taxon>Streptomycetaceae</taxon>
        <taxon>Streptomyces</taxon>
    </lineage>
</organism>
<reference evidence="3" key="1">
    <citation type="journal article" date="2019" name="Int. J. Syst. Evol. Microbiol.">
        <title>The Global Catalogue of Microorganisms (GCM) 10K type strain sequencing project: providing services to taxonomists for standard genome sequencing and annotation.</title>
        <authorList>
            <consortium name="The Broad Institute Genomics Platform"/>
            <consortium name="The Broad Institute Genome Sequencing Center for Infectious Disease"/>
            <person name="Wu L."/>
            <person name="Ma J."/>
        </authorList>
    </citation>
    <scope>NUCLEOTIDE SEQUENCE [LARGE SCALE GENOMIC DNA]</scope>
    <source>
        <strain evidence="3">CGMCC 4.7304</strain>
    </source>
</reference>
<protein>
    <submittedName>
        <fullName evidence="2">Uncharacterized protein</fullName>
    </submittedName>
</protein>
<name>A0ABW0ZC16_9ACTN</name>
<dbReference type="Proteomes" id="UP001596083">
    <property type="component" value="Unassembled WGS sequence"/>
</dbReference>
<evidence type="ECO:0000313" key="3">
    <source>
        <dbReference type="Proteomes" id="UP001596083"/>
    </source>
</evidence>
<dbReference type="EMBL" id="JBHSPB010000037">
    <property type="protein sequence ID" value="MFC5724876.1"/>
    <property type="molecule type" value="Genomic_DNA"/>
</dbReference>
<feature type="region of interest" description="Disordered" evidence="1">
    <location>
        <begin position="495"/>
        <end position="555"/>
    </location>
</feature>
<evidence type="ECO:0000256" key="1">
    <source>
        <dbReference type="SAM" id="MobiDB-lite"/>
    </source>
</evidence>
<comment type="caution">
    <text evidence="2">The sequence shown here is derived from an EMBL/GenBank/DDBJ whole genome shotgun (WGS) entry which is preliminary data.</text>
</comment>
<accession>A0ABW0ZC16</accession>